<evidence type="ECO:0000256" key="2">
    <source>
        <dbReference type="ARBA" id="ARBA00022448"/>
    </source>
</evidence>
<dbReference type="Proteomes" id="UP000053664">
    <property type="component" value="Unassembled WGS sequence"/>
</dbReference>
<dbReference type="KEGG" id="pfp:PFL1_03960"/>
<sequence>MSDQYPDDTKKDDRMVAQTLSHASPQHDKNSYDEETNVPSGLPEGIDEKKLLRKIDFTLIPWICFLYLLSFLDRGAIGNARIYGLQTDLGLSSTQYALTLTIFFLPYAGFEVPSNILLKRLRPRIWFPLITIFVGICMAMQGVVHNYGGLLGARFALGVAEAGLFPGANYLLAGWYKRNEMGKRTAIFFSAATLAGAFGGLLSYALNLMDGIGGYEGWRWIFLIVGICTFLAGILSFWLCVDFPDTASFLSDKERRAVVWRLQQDQQFSAAGETFHMNHLWRGICDWKTIVGMLIYAGVCGPLYAFSLFTPTILRELGYTANRANLTSIPIYAVACLFTVTVGFLADRTSRRSLYNVGLGLVAIVGYAILIGNNPTSKPGVSYFACYLAAIGIYPAISNTISLVAGNSEGAYTRAVVTAMVISFGNFNGAPTSNVYPTRTSPRFQMGHGIIIGYLFMTVLASLVYYLGVTRENAKREAGLRDERILASELSPEEQAGRDLEAEAAQIRAQEAAEAGWWRRFQYGLHLQGGGTYATVEEAKRLKGDHWSGFRYRS</sequence>
<evidence type="ECO:0000256" key="7">
    <source>
        <dbReference type="SAM" id="Phobius"/>
    </source>
</evidence>
<protein>
    <recommendedName>
        <fullName evidence="8">Major facilitator superfamily (MFS) profile domain-containing protein</fullName>
    </recommendedName>
</protein>
<dbReference type="AlphaFoldDB" id="A0A061H6Z1"/>
<evidence type="ECO:0000256" key="5">
    <source>
        <dbReference type="ARBA" id="ARBA00023136"/>
    </source>
</evidence>
<dbReference type="Gene3D" id="1.20.1250.20">
    <property type="entry name" value="MFS general substrate transporter like domains"/>
    <property type="match status" value="2"/>
</dbReference>
<comment type="subcellular location">
    <subcellularLocation>
        <location evidence="1">Membrane</location>
        <topology evidence="1">Multi-pass membrane protein</topology>
    </subcellularLocation>
</comment>
<dbReference type="OrthoDB" id="2962993at2759"/>
<proteinExistence type="predicted"/>
<feature type="transmembrane region" description="Helical" evidence="7">
    <location>
        <begin position="185"/>
        <end position="206"/>
    </location>
</feature>
<feature type="transmembrane region" description="Helical" evidence="7">
    <location>
        <begin position="382"/>
        <end position="404"/>
    </location>
</feature>
<keyword evidence="2" id="KW-0813">Transport</keyword>
<evidence type="ECO:0000256" key="6">
    <source>
        <dbReference type="SAM" id="MobiDB-lite"/>
    </source>
</evidence>
<feature type="region of interest" description="Disordered" evidence="6">
    <location>
        <begin position="1"/>
        <end position="41"/>
    </location>
</feature>
<evidence type="ECO:0000259" key="8">
    <source>
        <dbReference type="PROSITE" id="PS50850"/>
    </source>
</evidence>
<name>A0A061H6Z1_9BASI</name>
<dbReference type="PROSITE" id="PS50850">
    <property type="entry name" value="MFS"/>
    <property type="match status" value="1"/>
</dbReference>
<accession>A0A061H6Z1</accession>
<feature type="transmembrane region" description="Helical" evidence="7">
    <location>
        <begin position="411"/>
        <end position="430"/>
    </location>
</feature>
<gene>
    <name evidence="9" type="ORF">PFL1_03960</name>
</gene>
<keyword evidence="4 7" id="KW-1133">Transmembrane helix</keyword>
<dbReference type="GO" id="GO:0022857">
    <property type="term" value="F:transmembrane transporter activity"/>
    <property type="evidence" value="ECO:0007669"/>
    <property type="project" value="InterPro"/>
</dbReference>
<dbReference type="GO" id="GO:0016020">
    <property type="term" value="C:membrane"/>
    <property type="evidence" value="ECO:0007669"/>
    <property type="project" value="UniProtKB-SubCell"/>
</dbReference>
<dbReference type="FunFam" id="1.20.1250.20:FF:000013">
    <property type="entry name" value="MFS general substrate transporter"/>
    <property type="match status" value="1"/>
</dbReference>
<feature type="transmembrane region" description="Helical" evidence="7">
    <location>
        <begin position="97"/>
        <end position="118"/>
    </location>
</feature>
<dbReference type="InterPro" id="IPR011701">
    <property type="entry name" value="MFS"/>
</dbReference>
<feature type="transmembrane region" description="Helical" evidence="7">
    <location>
        <begin position="353"/>
        <end position="370"/>
    </location>
</feature>
<feature type="transmembrane region" description="Helical" evidence="7">
    <location>
        <begin position="150"/>
        <end position="173"/>
    </location>
</feature>
<keyword evidence="5 7" id="KW-0472">Membrane</keyword>
<feature type="transmembrane region" description="Helical" evidence="7">
    <location>
        <begin position="329"/>
        <end position="346"/>
    </location>
</feature>
<feature type="transmembrane region" description="Helical" evidence="7">
    <location>
        <begin position="59"/>
        <end position="77"/>
    </location>
</feature>
<dbReference type="eggNOG" id="KOG2533">
    <property type="taxonomic scope" value="Eukaryota"/>
</dbReference>
<evidence type="ECO:0000256" key="3">
    <source>
        <dbReference type="ARBA" id="ARBA00022692"/>
    </source>
</evidence>
<dbReference type="EMBL" id="KE361634">
    <property type="protein sequence ID" value="EPQ28657.1"/>
    <property type="molecule type" value="Genomic_DNA"/>
</dbReference>
<dbReference type="InterPro" id="IPR036259">
    <property type="entry name" value="MFS_trans_sf"/>
</dbReference>
<dbReference type="Pfam" id="PF07690">
    <property type="entry name" value="MFS_1"/>
    <property type="match status" value="1"/>
</dbReference>
<dbReference type="PANTHER" id="PTHR43791:SF19">
    <property type="entry name" value="TRANSPORTER, PUTATIVE (AFU_ORTHOLOGUE AFUA_1G01812)-RELATED"/>
    <property type="match status" value="1"/>
</dbReference>
<dbReference type="RefSeq" id="XP_007879674.1">
    <property type="nucleotide sequence ID" value="XM_007881483.1"/>
</dbReference>
<dbReference type="SUPFAM" id="SSF103473">
    <property type="entry name" value="MFS general substrate transporter"/>
    <property type="match status" value="1"/>
</dbReference>
<feature type="transmembrane region" description="Helical" evidence="7">
    <location>
        <begin position="450"/>
        <end position="468"/>
    </location>
</feature>
<evidence type="ECO:0000256" key="1">
    <source>
        <dbReference type="ARBA" id="ARBA00004141"/>
    </source>
</evidence>
<dbReference type="InterPro" id="IPR020846">
    <property type="entry name" value="MFS_dom"/>
</dbReference>
<dbReference type="GeneID" id="19318067"/>
<feature type="transmembrane region" description="Helical" evidence="7">
    <location>
        <begin position="218"/>
        <end position="241"/>
    </location>
</feature>
<evidence type="ECO:0000313" key="9">
    <source>
        <dbReference type="EMBL" id="EPQ28657.1"/>
    </source>
</evidence>
<feature type="domain" description="Major facilitator superfamily (MFS) profile" evidence="8">
    <location>
        <begin position="59"/>
        <end position="473"/>
    </location>
</feature>
<reference evidence="9 10" key="1">
    <citation type="journal article" date="2013" name="Plant Cell">
        <title>The transition from a phytopathogenic smut ancestor to an anamorphic biocontrol agent deciphered by comparative whole-genome analysis.</title>
        <authorList>
            <person name="Lefebvre F."/>
            <person name="Joly D.L."/>
            <person name="Labbe C."/>
            <person name="Teichmann B."/>
            <person name="Linning R."/>
            <person name="Belzile F."/>
            <person name="Bakkeren G."/>
            <person name="Belanger R.R."/>
        </authorList>
    </citation>
    <scope>NUCLEOTIDE SEQUENCE [LARGE SCALE GENOMIC DNA]</scope>
    <source>
        <strain evidence="9 10">PF-1</strain>
    </source>
</reference>
<feature type="transmembrane region" description="Helical" evidence="7">
    <location>
        <begin position="125"/>
        <end position="144"/>
    </location>
</feature>
<feature type="transmembrane region" description="Helical" evidence="7">
    <location>
        <begin position="290"/>
        <end position="309"/>
    </location>
</feature>
<dbReference type="FunFam" id="1.20.1250.20:FF:000034">
    <property type="entry name" value="MFS general substrate transporter"/>
    <property type="match status" value="1"/>
</dbReference>
<evidence type="ECO:0000313" key="10">
    <source>
        <dbReference type="Proteomes" id="UP000053664"/>
    </source>
</evidence>
<evidence type="ECO:0000256" key="4">
    <source>
        <dbReference type="ARBA" id="ARBA00022989"/>
    </source>
</evidence>
<keyword evidence="3 7" id="KW-0812">Transmembrane</keyword>
<organism evidence="9 10">
    <name type="scientific">Pseudozyma flocculosa PF-1</name>
    <dbReference type="NCBI Taxonomy" id="1277687"/>
    <lineage>
        <taxon>Eukaryota</taxon>
        <taxon>Fungi</taxon>
        <taxon>Dikarya</taxon>
        <taxon>Basidiomycota</taxon>
        <taxon>Ustilaginomycotina</taxon>
        <taxon>Ustilaginomycetes</taxon>
        <taxon>Ustilaginales</taxon>
        <taxon>Ustilaginaceae</taxon>
        <taxon>Pseudozyma</taxon>
    </lineage>
</organism>
<dbReference type="HOGENOM" id="CLU_001265_0_1_1"/>
<dbReference type="PANTHER" id="PTHR43791">
    <property type="entry name" value="PERMEASE-RELATED"/>
    <property type="match status" value="1"/>
</dbReference>